<reference evidence="2 3" key="1">
    <citation type="journal article" date="2017" name="Antonie Van Leeuwenhoek">
        <title>Rhizobium rhizosphaerae sp. nov., a novel species isolated from rice rhizosphere.</title>
        <authorList>
            <person name="Zhao J.J."/>
            <person name="Zhang J."/>
            <person name="Zhang R.J."/>
            <person name="Zhang C.W."/>
            <person name="Yin H.Q."/>
            <person name="Zhang X.X."/>
        </authorList>
    </citation>
    <scope>NUCLEOTIDE SEQUENCE [LARGE SCALE GENOMIC DNA]</scope>
    <source>
        <strain evidence="2 3">BSs20135</strain>
    </source>
</reference>
<accession>K6YHP0</accession>
<keyword evidence="3" id="KW-1185">Reference proteome</keyword>
<dbReference type="OrthoDB" id="9842314at2"/>
<sequence>MTIQTSLKRRKTDANSWNWRWGQLTFFPSLVAILTTYWLGLIWFLELLEKMNFARLAKDDNLITEIYLKQLFCLGVLGGAMHCSIYIAKEFNLYHSKKDLSTAPMLFDFLGYIIQIIGAGLTGMLLLFALKTGLVVVTTGSTDIIKNIPASHIPYSEWFIAFAGGMGTHHVKAFLDKFLKKSTGTAGKLGGGHDDK</sequence>
<evidence type="ECO:0000256" key="1">
    <source>
        <dbReference type="SAM" id="Phobius"/>
    </source>
</evidence>
<keyword evidence="1" id="KW-0812">Transmembrane</keyword>
<evidence type="ECO:0000313" key="3">
    <source>
        <dbReference type="Proteomes" id="UP000006327"/>
    </source>
</evidence>
<keyword evidence="1" id="KW-0472">Membrane</keyword>
<feature type="transmembrane region" description="Helical" evidence="1">
    <location>
        <begin position="26"/>
        <end position="45"/>
    </location>
</feature>
<dbReference type="AlphaFoldDB" id="K6YHP0"/>
<protein>
    <submittedName>
        <fullName evidence="2">Uncharacterized protein</fullName>
    </submittedName>
</protein>
<feature type="transmembrane region" description="Helical" evidence="1">
    <location>
        <begin position="109"/>
        <end position="130"/>
    </location>
</feature>
<organism evidence="2 3">
    <name type="scientific">Paraglaciecola arctica BSs20135</name>
    <dbReference type="NCBI Taxonomy" id="493475"/>
    <lineage>
        <taxon>Bacteria</taxon>
        <taxon>Pseudomonadati</taxon>
        <taxon>Pseudomonadota</taxon>
        <taxon>Gammaproteobacteria</taxon>
        <taxon>Alteromonadales</taxon>
        <taxon>Alteromonadaceae</taxon>
        <taxon>Paraglaciecola</taxon>
    </lineage>
</organism>
<comment type="caution">
    <text evidence="2">The sequence shown here is derived from an EMBL/GenBank/DDBJ whole genome shotgun (WGS) entry which is preliminary data.</text>
</comment>
<dbReference type="RefSeq" id="WP_007616729.1">
    <property type="nucleotide sequence ID" value="NZ_BAEO01000009.1"/>
</dbReference>
<gene>
    <name evidence="2" type="ORF">GARC_0711</name>
</gene>
<keyword evidence="1" id="KW-1133">Transmembrane helix</keyword>
<dbReference type="Proteomes" id="UP000006327">
    <property type="component" value="Unassembled WGS sequence"/>
</dbReference>
<name>K6YHP0_9ALTE</name>
<feature type="transmembrane region" description="Helical" evidence="1">
    <location>
        <begin position="66"/>
        <end position="89"/>
    </location>
</feature>
<dbReference type="EMBL" id="BAEO01000009">
    <property type="protein sequence ID" value="GAC17692.1"/>
    <property type="molecule type" value="Genomic_DNA"/>
</dbReference>
<evidence type="ECO:0000313" key="2">
    <source>
        <dbReference type="EMBL" id="GAC17692.1"/>
    </source>
</evidence>
<proteinExistence type="predicted"/>